<feature type="region of interest" description="Disordered" evidence="1">
    <location>
        <begin position="100"/>
        <end position="248"/>
    </location>
</feature>
<evidence type="ECO:0000313" key="2">
    <source>
        <dbReference type="EMBL" id="EPY18316.1"/>
    </source>
</evidence>
<feature type="compositionally biased region" description="Low complexity" evidence="1">
    <location>
        <begin position="205"/>
        <end position="230"/>
    </location>
</feature>
<proteinExistence type="predicted"/>
<name>S9UUW8_9TRYP</name>
<sequence length="248" mass="27278">MVQAFQLKAVKGEMNDIAIALLTSSDTLQDLDQKLRPGSGVEAQALNYVKTRNAKIVDSAAREDAQHAKMREMRVVLAEIEKARADRILVEEQRRMHKNQHMVYGTSSPPLSVAANRPHAASSLNPYSTDGQRKAMENLFGASGGSEEQRPPPQQQAPNYSYAPYPTQRPTAYPAAPQQPYQQGPYAQAYAPPPPQHQQAPPPGAYQYGAYAAQLQPQQTTQPPGQAPYPSGQPNQRPAYTSHNFYAL</sequence>
<feature type="compositionally biased region" description="Low complexity" evidence="1">
    <location>
        <begin position="156"/>
        <end position="190"/>
    </location>
</feature>
<evidence type="ECO:0000313" key="3">
    <source>
        <dbReference type="Proteomes" id="UP000015354"/>
    </source>
</evidence>
<protein>
    <submittedName>
        <fullName evidence="2">Uncharacterized protein</fullName>
    </submittedName>
</protein>
<feature type="compositionally biased region" description="Polar residues" evidence="1">
    <location>
        <begin position="232"/>
        <end position="248"/>
    </location>
</feature>
<comment type="caution">
    <text evidence="2">The sequence shown here is derived from an EMBL/GenBank/DDBJ whole genome shotgun (WGS) entry which is preliminary data.</text>
</comment>
<dbReference type="AlphaFoldDB" id="S9UUW8"/>
<feature type="compositionally biased region" description="Pro residues" evidence="1">
    <location>
        <begin position="191"/>
        <end position="204"/>
    </location>
</feature>
<dbReference type="Proteomes" id="UP000015354">
    <property type="component" value="Unassembled WGS sequence"/>
</dbReference>
<reference evidence="2 3" key="1">
    <citation type="journal article" date="2013" name="PLoS ONE">
        <title>Predicting the Proteins of Angomonas deanei, Strigomonas culicis and Their Respective Endosymbionts Reveals New Aspects of the Trypanosomatidae Family.</title>
        <authorList>
            <person name="Motta M.C."/>
            <person name="Martins A.C."/>
            <person name="de Souza S.S."/>
            <person name="Catta-Preta C.M."/>
            <person name="Silva R."/>
            <person name="Klein C.C."/>
            <person name="de Almeida L.G."/>
            <person name="de Lima Cunha O."/>
            <person name="Ciapina L.P."/>
            <person name="Brocchi M."/>
            <person name="Colabardini A.C."/>
            <person name="de Araujo Lima B."/>
            <person name="Machado C.R."/>
            <person name="de Almeida Soares C.M."/>
            <person name="Probst C.M."/>
            <person name="de Menezes C.B."/>
            <person name="Thompson C.E."/>
            <person name="Bartholomeu D.C."/>
            <person name="Gradia D.F."/>
            <person name="Pavoni D.P."/>
            <person name="Grisard E.C."/>
            <person name="Fantinatti-Garboggini F."/>
            <person name="Marchini F.K."/>
            <person name="Rodrigues-Luiz G.F."/>
            <person name="Wagner G."/>
            <person name="Goldman G.H."/>
            <person name="Fietto J.L."/>
            <person name="Elias M.C."/>
            <person name="Goldman M.H."/>
            <person name="Sagot M.F."/>
            <person name="Pereira M."/>
            <person name="Stoco P.H."/>
            <person name="de Mendonca-Neto R.P."/>
            <person name="Teixeira S.M."/>
            <person name="Maciel T.E."/>
            <person name="de Oliveira Mendes T.A."/>
            <person name="Urmenyi T.P."/>
            <person name="de Souza W."/>
            <person name="Schenkman S."/>
            <person name="de Vasconcelos A.T."/>
        </authorList>
    </citation>
    <scope>NUCLEOTIDE SEQUENCE [LARGE SCALE GENOMIC DNA]</scope>
</reference>
<evidence type="ECO:0000256" key="1">
    <source>
        <dbReference type="SAM" id="MobiDB-lite"/>
    </source>
</evidence>
<organism evidence="2 3">
    <name type="scientific">Strigomonas culicis</name>
    <dbReference type="NCBI Taxonomy" id="28005"/>
    <lineage>
        <taxon>Eukaryota</taxon>
        <taxon>Discoba</taxon>
        <taxon>Euglenozoa</taxon>
        <taxon>Kinetoplastea</taxon>
        <taxon>Metakinetoplastina</taxon>
        <taxon>Trypanosomatida</taxon>
        <taxon>Trypanosomatidae</taxon>
        <taxon>Strigomonadinae</taxon>
        <taxon>Strigomonas</taxon>
    </lineage>
</organism>
<gene>
    <name evidence="2" type="ORF">STCU_10071</name>
</gene>
<keyword evidence="3" id="KW-1185">Reference proteome</keyword>
<accession>S9UUW8</accession>
<dbReference type="EMBL" id="ATMH01009991">
    <property type="protein sequence ID" value="EPY18316.1"/>
    <property type="molecule type" value="Genomic_DNA"/>
</dbReference>